<dbReference type="InterPro" id="IPR008979">
    <property type="entry name" value="Galactose-bd-like_sf"/>
</dbReference>
<protein>
    <recommendedName>
        <fullName evidence="3">F5/8 type C domain-containing protein</fullName>
    </recommendedName>
</protein>
<comment type="caution">
    <text evidence="1">The sequence shown here is derived from an EMBL/GenBank/DDBJ whole genome shotgun (WGS) entry which is preliminary data.</text>
</comment>
<organism evidence="1 2">
    <name type="scientific">Tritrichomonas musculus</name>
    <dbReference type="NCBI Taxonomy" id="1915356"/>
    <lineage>
        <taxon>Eukaryota</taxon>
        <taxon>Metamonada</taxon>
        <taxon>Parabasalia</taxon>
        <taxon>Tritrichomonadida</taxon>
        <taxon>Tritrichomonadidae</taxon>
        <taxon>Tritrichomonas</taxon>
    </lineage>
</organism>
<name>A0ABR2K746_9EUKA</name>
<keyword evidence="2" id="KW-1185">Reference proteome</keyword>
<sequence>MSRIYAFVLDNQVFPIDVDRQILIKLPDSIGNQLLQTGNYFVQSKVQKQNFQAFLDYFLGKNEGIPININNYYDFLFINDEFNNILSDFFSKQEFEQIKDQIILQNIITSTQNNKSFGEKYISENLDYFFDKYNDDMMKVPCNSLYNIFNHSRRVLHNQDRAYQFISKILANSNDLKICVILETIEASKISDESLKDAFAKREERLGFMPVMNYSFIASIKESISEMNRRLVGEQREQQRQAVAEEMRPLFEQMNSVLSCVQTLAEKIKGIEEKIHAVSEKCDALSSSSEVPLKIAELQTQVQRMAKTGNDIRNDVQQISRKSDDIQSCVQLHYNLEHDQFNGIIRKLTQECGGNVHDKGVIAVTASSEDGSSLCAKCAVDFDDIQTRFRSKNESNSWLCYDFKGRKVRPTHYSIRSKPYGPTDLHPKCWVIEGSNTGNEWKVIDTRTNIDVLCNYSVSHTFAIQQKLDQNEYYRYLRIRQTGSNASGSNYFGFSALEYFGSKHINKKYRFKKNLLCKRFVISLCS</sequence>
<dbReference type="SUPFAM" id="SSF49785">
    <property type="entry name" value="Galactose-binding domain-like"/>
    <property type="match status" value="1"/>
</dbReference>
<reference evidence="1 2" key="1">
    <citation type="submission" date="2024-04" db="EMBL/GenBank/DDBJ databases">
        <title>Tritrichomonas musculus Genome.</title>
        <authorList>
            <person name="Alves-Ferreira E."/>
            <person name="Grigg M."/>
            <person name="Lorenzi H."/>
            <person name="Galac M."/>
        </authorList>
    </citation>
    <scope>NUCLEOTIDE SEQUENCE [LARGE SCALE GENOMIC DNA]</scope>
    <source>
        <strain evidence="1 2">EAF2021</strain>
    </source>
</reference>
<evidence type="ECO:0008006" key="3">
    <source>
        <dbReference type="Google" id="ProtNLM"/>
    </source>
</evidence>
<dbReference type="Proteomes" id="UP001470230">
    <property type="component" value="Unassembled WGS sequence"/>
</dbReference>
<gene>
    <name evidence="1" type="ORF">M9Y10_042221</name>
</gene>
<evidence type="ECO:0000313" key="1">
    <source>
        <dbReference type="EMBL" id="KAK8886752.1"/>
    </source>
</evidence>
<dbReference type="Gene3D" id="2.60.120.260">
    <property type="entry name" value="Galactose-binding domain-like"/>
    <property type="match status" value="1"/>
</dbReference>
<dbReference type="EMBL" id="JAPFFF010000007">
    <property type="protein sequence ID" value="KAK8886752.1"/>
    <property type="molecule type" value="Genomic_DNA"/>
</dbReference>
<proteinExistence type="predicted"/>
<accession>A0ABR2K746</accession>
<evidence type="ECO:0000313" key="2">
    <source>
        <dbReference type="Proteomes" id="UP001470230"/>
    </source>
</evidence>